<sequence length="207" mass="23590">MGRYIGPKNKIARRFGVNLGLKTNASKVARRLSQMPGVHGPTKRKGAGSSFGKQLNEKQKAKYVYGLRERQFRKYVEEAIRQEGDSGVNLQRLLEKRMDNVVFRAGFAVTRAQARQMVGHNMFSLNGKKMNIPSHLVKVGDEISIKETKTKKKIFEKITETLEKANLPSWIAVDSKKKSAKITNQPSEADFDRVFDVKLIIEYYSQR</sequence>
<feature type="domain" description="RNA-binding S4" evidence="8">
    <location>
        <begin position="96"/>
        <end position="159"/>
    </location>
</feature>
<dbReference type="EMBL" id="MFQS01000028">
    <property type="protein sequence ID" value="OGH82790.1"/>
    <property type="molecule type" value="Genomic_DNA"/>
</dbReference>
<comment type="subunit">
    <text evidence="7">Part of the 30S ribosomal subunit. Contacts protein S5. The interaction surface between S4 and S5 is involved in control of translational fidelity.</text>
</comment>
<protein>
    <recommendedName>
        <fullName evidence="6 7">Small ribosomal subunit protein uS4</fullName>
    </recommendedName>
</protein>
<keyword evidence="5 7" id="KW-0687">Ribonucleoprotein</keyword>
<evidence type="ECO:0000256" key="1">
    <source>
        <dbReference type="ARBA" id="ARBA00007465"/>
    </source>
</evidence>
<dbReference type="Gene3D" id="1.10.1050.10">
    <property type="entry name" value="Ribosomal Protein S4 Delta 41, Chain A, domain 1"/>
    <property type="match status" value="1"/>
</dbReference>
<dbReference type="InterPro" id="IPR001912">
    <property type="entry name" value="Ribosomal_uS4_N"/>
</dbReference>
<dbReference type="GO" id="GO:0015935">
    <property type="term" value="C:small ribosomal subunit"/>
    <property type="evidence" value="ECO:0007669"/>
    <property type="project" value="InterPro"/>
</dbReference>
<reference evidence="10 11" key="1">
    <citation type="journal article" date="2016" name="Nat. Commun.">
        <title>Thousands of microbial genomes shed light on interconnected biogeochemical processes in an aquifer system.</title>
        <authorList>
            <person name="Anantharaman K."/>
            <person name="Brown C.T."/>
            <person name="Hug L.A."/>
            <person name="Sharon I."/>
            <person name="Castelle C.J."/>
            <person name="Probst A.J."/>
            <person name="Thomas B.C."/>
            <person name="Singh A."/>
            <person name="Wilkins M.J."/>
            <person name="Karaoz U."/>
            <person name="Brodie E.L."/>
            <person name="Williams K.H."/>
            <person name="Hubbard S.S."/>
            <person name="Banfield J.F."/>
        </authorList>
    </citation>
    <scope>NUCLEOTIDE SEQUENCE [LARGE SCALE GENOMIC DNA]</scope>
</reference>
<name>A0A1F6NG00_9BACT</name>
<dbReference type="InterPro" id="IPR036986">
    <property type="entry name" value="S4_RNA-bd_sf"/>
</dbReference>
<evidence type="ECO:0000256" key="2">
    <source>
        <dbReference type="ARBA" id="ARBA00022730"/>
    </source>
</evidence>
<feature type="domain" description="Small ribosomal subunit protein uS4 N-terminal" evidence="9">
    <location>
        <begin position="3"/>
        <end position="95"/>
    </location>
</feature>
<keyword evidence="2 7" id="KW-0699">rRNA-binding</keyword>
<evidence type="ECO:0000256" key="5">
    <source>
        <dbReference type="ARBA" id="ARBA00023274"/>
    </source>
</evidence>
<dbReference type="InterPro" id="IPR022801">
    <property type="entry name" value="Ribosomal_uS4"/>
</dbReference>
<comment type="similarity">
    <text evidence="1 7">Belongs to the universal ribosomal protein uS4 family.</text>
</comment>
<keyword evidence="3 7" id="KW-0694">RNA-binding</keyword>
<dbReference type="GO" id="GO:0003735">
    <property type="term" value="F:structural constituent of ribosome"/>
    <property type="evidence" value="ECO:0007669"/>
    <property type="project" value="InterPro"/>
</dbReference>
<evidence type="ECO:0000256" key="6">
    <source>
        <dbReference type="ARBA" id="ARBA00035254"/>
    </source>
</evidence>
<dbReference type="Pfam" id="PF00163">
    <property type="entry name" value="Ribosomal_S4"/>
    <property type="match status" value="1"/>
</dbReference>
<dbReference type="CDD" id="cd00165">
    <property type="entry name" value="S4"/>
    <property type="match status" value="1"/>
</dbReference>
<evidence type="ECO:0000256" key="3">
    <source>
        <dbReference type="ARBA" id="ARBA00022884"/>
    </source>
</evidence>
<evidence type="ECO:0000259" key="9">
    <source>
        <dbReference type="SMART" id="SM01390"/>
    </source>
</evidence>
<comment type="caution">
    <text evidence="10">The sequence shown here is derived from an EMBL/GenBank/DDBJ whole genome shotgun (WGS) entry which is preliminary data.</text>
</comment>
<dbReference type="HAMAP" id="MF_01306_B">
    <property type="entry name" value="Ribosomal_uS4_B"/>
    <property type="match status" value="1"/>
</dbReference>
<evidence type="ECO:0000313" key="11">
    <source>
        <dbReference type="Proteomes" id="UP000176300"/>
    </source>
</evidence>
<comment type="function">
    <text evidence="7">One of the primary rRNA binding proteins, it binds directly to 16S rRNA where it nucleates assembly of the body of the 30S subunit.</text>
</comment>
<dbReference type="SMART" id="SM00363">
    <property type="entry name" value="S4"/>
    <property type="match status" value="1"/>
</dbReference>
<dbReference type="PROSITE" id="PS50889">
    <property type="entry name" value="S4"/>
    <property type="match status" value="1"/>
</dbReference>
<dbReference type="InterPro" id="IPR002942">
    <property type="entry name" value="S4_RNA-bd"/>
</dbReference>
<dbReference type="Proteomes" id="UP000176300">
    <property type="component" value="Unassembled WGS sequence"/>
</dbReference>
<dbReference type="GO" id="GO:0006412">
    <property type="term" value="P:translation"/>
    <property type="evidence" value="ECO:0007669"/>
    <property type="project" value="UniProtKB-UniRule"/>
</dbReference>
<organism evidence="10 11">
    <name type="scientific">Candidatus Magasanikbacteria bacterium RIFOXYB1_FULL_40_15</name>
    <dbReference type="NCBI Taxonomy" id="1798697"/>
    <lineage>
        <taxon>Bacteria</taxon>
        <taxon>Candidatus Magasanikiibacteriota</taxon>
    </lineage>
</organism>
<keyword evidence="4 7" id="KW-0689">Ribosomal protein</keyword>
<dbReference type="FunFam" id="3.10.290.10:FF:000001">
    <property type="entry name" value="30S ribosomal protein S4"/>
    <property type="match status" value="1"/>
</dbReference>
<dbReference type="PANTHER" id="PTHR11831:SF4">
    <property type="entry name" value="SMALL RIBOSOMAL SUBUNIT PROTEIN US4M"/>
    <property type="match status" value="1"/>
</dbReference>
<dbReference type="Pfam" id="PF01479">
    <property type="entry name" value="S4"/>
    <property type="match status" value="1"/>
</dbReference>
<evidence type="ECO:0000259" key="8">
    <source>
        <dbReference type="SMART" id="SM00363"/>
    </source>
</evidence>
<accession>A0A1F6NG00</accession>
<dbReference type="GO" id="GO:0042274">
    <property type="term" value="P:ribosomal small subunit biogenesis"/>
    <property type="evidence" value="ECO:0007669"/>
    <property type="project" value="TreeGrafter"/>
</dbReference>
<dbReference type="NCBIfam" id="NF003717">
    <property type="entry name" value="PRK05327.1"/>
    <property type="match status" value="1"/>
</dbReference>
<evidence type="ECO:0000313" key="10">
    <source>
        <dbReference type="EMBL" id="OGH82790.1"/>
    </source>
</evidence>
<comment type="function">
    <text evidence="7">With S5 and S12 plays an important role in translational accuracy.</text>
</comment>
<dbReference type="Gene3D" id="3.10.290.10">
    <property type="entry name" value="RNA-binding S4 domain"/>
    <property type="match status" value="1"/>
</dbReference>
<dbReference type="AlphaFoldDB" id="A0A1F6NG00"/>
<dbReference type="GO" id="GO:0019843">
    <property type="term" value="F:rRNA binding"/>
    <property type="evidence" value="ECO:0007669"/>
    <property type="project" value="UniProtKB-UniRule"/>
</dbReference>
<evidence type="ECO:0000256" key="7">
    <source>
        <dbReference type="HAMAP-Rule" id="MF_01306"/>
    </source>
</evidence>
<gene>
    <name evidence="7" type="primary">rpsD</name>
    <name evidence="10" type="ORF">A2373_00955</name>
</gene>
<dbReference type="SMART" id="SM01390">
    <property type="entry name" value="Ribosomal_S4"/>
    <property type="match status" value="1"/>
</dbReference>
<dbReference type="STRING" id="1798697.A2373_00955"/>
<dbReference type="SUPFAM" id="SSF55174">
    <property type="entry name" value="Alpha-L RNA-binding motif"/>
    <property type="match status" value="1"/>
</dbReference>
<dbReference type="InterPro" id="IPR005709">
    <property type="entry name" value="Ribosomal_uS4_bac-type"/>
</dbReference>
<evidence type="ECO:0000256" key="4">
    <source>
        <dbReference type="ARBA" id="ARBA00022980"/>
    </source>
</evidence>
<proteinExistence type="inferred from homology"/>
<dbReference type="PANTHER" id="PTHR11831">
    <property type="entry name" value="30S 40S RIBOSOMAL PROTEIN"/>
    <property type="match status" value="1"/>
</dbReference>
<dbReference type="NCBIfam" id="TIGR01017">
    <property type="entry name" value="rpsD_bact"/>
    <property type="match status" value="1"/>
</dbReference>